<evidence type="ECO:0000256" key="3">
    <source>
        <dbReference type="ARBA" id="ARBA00022729"/>
    </source>
</evidence>
<protein>
    <submittedName>
        <fullName evidence="6">Substrate-binding domain-containing protein</fullName>
    </submittedName>
</protein>
<keyword evidence="4" id="KW-0812">Transmembrane</keyword>
<sequence length="332" mass="36540">MKSRTLSKKRMTGIFLFIIITAILLVVYGMFDAKNREQKVYKVILIPKTIDSTNGFWTSLISGAELGAEEFNMEIEVLGGKSEEDIQGQIACIEESIEKRPDVILAAPCSYSETSEALQKVVDSGIRLVLIDSVIDRDIASSVVATDNSRGGKELGEYARSLIDKDTPIGIVAHVKGSSTAIEREKGMREGLGQYESQVKDVVFCDSSYDKAYKETLEMLARYPDIGMIMGTNEYGAVGAARAVKESGLAGKVKVVGFDSSVEEIQLLEEGVFQGIIIQKPFNMGYLGIEQAANIMTGKRVEKNLDSGCKLINRNNMYEEENQRLLYPLTGQ</sequence>
<accession>A0ABS6D0H2</accession>
<comment type="caution">
    <text evidence="6">The sequence shown here is derived from an EMBL/GenBank/DDBJ whole genome shotgun (WGS) entry which is preliminary data.</text>
</comment>
<evidence type="ECO:0000313" key="7">
    <source>
        <dbReference type="Proteomes" id="UP000723714"/>
    </source>
</evidence>
<dbReference type="PANTHER" id="PTHR46847:SF1">
    <property type="entry name" value="D-ALLOSE-BINDING PERIPLASMIC PROTEIN-RELATED"/>
    <property type="match status" value="1"/>
</dbReference>
<dbReference type="PANTHER" id="PTHR46847">
    <property type="entry name" value="D-ALLOSE-BINDING PERIPLASMIC PROTEIN-RELATED"/>
    <property type="match status" value="1"/>
</dbReference>
<evidence type="ECO:0000313" key="6">
    <source>
        <dbReference type="EMBL" id="MBU3875075.1"/>
    </source>
</evidence>
<feature type="domain" description="Periplasmic binding protein" evidence="5">
    <location>
        <begin position="51"/>
        <end position="299"/>
    </location>
</feature>
<feature type="transmembrane region" description="Helical" evidence="4">
    <location>
        <begin position="12"/>
        <end position="31"/>
    </location>
</feature>
<reference evidence="6 7" key="1">
    <citation type="submission" date="2021-06" db="EMBL/GenBank/DDBJ databases">
        <title>Faecalicatena sp. nov. isolated from porcine feces.</title>
        <authorList>
            <person name="Oh B.S."/>
            <person name="Lee J.H."/>
        </authorList>
    </citation>
    <scope>NUCLEOTIDE SEQUENCE [LARGE SCALE GENOMIC DNA]</scope>
    <source>
        <strain evidence="6 7">AGMB00832</strain>
    </source>
</reference>
<evidence type="ECO:0000256" key="2">
    <source>
        <dbReference type="ARBA" id="ARBA00007639"/>
    </source>
</evidence>
<evidence type="ECO:0000259" key="5">
    <source>
        <dbReference type="Pfam" id="PF13407"/>
    </source>
</evidence>
<dbReference type="Proteomes" id="UP000723714">
    <property type="component" value="Unassembled WGS sequence"/>
</dbReference>
<proteinExistence type="inferred from homology"/>
<keyword evidence="7" id="KW-1185">Reference proteome</keyword>
<dbReference type="CDD" id="cd20006">
    <property type="entry name" value="PBP1_ABC_sugar_binding-like"/>
    <property type="match status" value="1"/>
</dbReference>
<dbReference type="Pfam" id="PF13407">
    <property type="entry name" value="Peripla_BP_4"/>
    <property type="match status" value="1"/>
</dbReference>
<evidence type="ECO:0000256" key="4">
    <source>
        <dbReference type="SAM" id="Phobius"/>
    </source>
</evidence>
<comment type="similarity">
    <text evidence="2">Belongs to the bacterial solute-binding protein 2 family.</text>
</comment>
<keyword evidence="3" id="KW-0732">Signal</keyword>
<keyword evidence="4" id="KW-1133">Transmembrane helix</keyword>
<evidence type="ECO:0000256" key="1">
    <source>
        <dbReference type="ARBA" id="ARBA00004196"/>
    </source>
</evidence>
<comment type="subcellular location">
    <subcellularLocation>
        <location evidence="1">Cell envelope</location>
    </subcellularLocation>
</comment>
<dbReference type="EMBL" id="JABACJ020000003">
    <property type="protein sequence ID" value="MBU3875075.1"/>
    <property type="molecule type" value="Genomic_DNA"/>
</dbReference>
<gene>
    <name evidence="6" type="ORF">HGO97_004515</name>
</gene>
<name>A0ABS6D0H2_9FIRM</name>
<organism evidence="6 7">
    <name type="scientific">Faecalicatena faecalis</name>
    <dbReference type="NCBI Taxonomy" id="2726362"/>
    <lineage>
        <taxon>Bacteria</taxon>
        <taxon>Bacillati</taxon>
        <taxon>Bacillota</taxon>
        <taxon>Clostridia</taxon>
        <taxon>Lachnospirales</taxon>
        <taxon>Lachnospiraceae</taxon>
        <taxon>Faecalicatena</taxon>
    </lineage>
</organism>
<dbReference type="InterPro" id="IPR025997">
    <property type="entry name" value="SBP_2_dom"/>
</dbReference>
<dbReference type="RefSeq" id="WP_216239895.1">
    <property type="nucleotide sequence ID" value="NZ_JABACJ020000003.1"/>
</dbReference>
<keyword evidence="4" id="KW-0472">Membrane</keyword>